<name>A0ABN7T872_OIKDI</name>
<dbReference type="EMBL" id="OU015567">
    <property type="protein sequence ID" value="CAG5112329.1"/>
    <property type="molecule type" value="Genomic_DNA"/>
</dbReference>
<organism evidence="1 2">
    <name type="scientific">Oikopleura dioica</name>
    <name type="common">Tunicate</name>
    <dbReference type="NCBI Taxonomy" id="34765"/>
    <lineage>
        <taxon>Eukaryota</taxon>
        <taxon>Metazoa</taxon>
        <taxon>Chordata</taxon>
        <taxon>Tunicata</taxon>
        <taxon>Appendicularia</taxon>
        <taxon>Copelata</taxon>
        <taxon>Oikopleuridae</taxon>
        <taxon>Oikopleura</taxon>
    </lineage>
</organism>
<evidence type="ECO:0000313" key="2">
    <source>
        <dbReference type="Proteomes" id="UP001158576"/>
    </source>
</evidence>
<gene>
    <name evidence="1" type="ORF">OKIOD_LOCUS15320</name>
</gene>
<sequence>MSALEFHKKSSDIRKAVPTLETRILQGSTIIQITHVQSRQMMSVFVLRHLTGERSQFISQAQFHESIQDKIIDEELEIDTERKLVLVRTNKITGGAFLYYRALVLKREEDSSKVELIDCGAPTWVENMNIFTLPDSLRNVTCPVVRIELIGQARYVSEMLTIPAPFTQIYGENPFVIRAKLKRGEIPWTNEDVVKEICFKVSNRYWENQHHISRPFKINFDASSTAACLKISQPLDRRFLKKMF</sequence>
<dbReference type="Proteomes" id="UP001158576">
    <property type="component" value="Chromosome 2"/>
</dbReference>
<protein>
    <submittedName>
        <fullName evidence="1">Oidioi.mRNA.OKI2018_I69.chr2.g6555.t1.cds</fullName>
    </submittedName>
</protein>
<keyword evidence="2" id="KW-1185">Reference proteome</keyword>
<accession>A0ABN7T872</accession>
<evidence type="ECO:0000313" key="1">
    <source>
        <dbReference type="EMBL" id="CAG5112329.1"/>
    </source>
</evidence>
<proteinExistence type="predicted"/>
<reference evidence="1 2" key="1">
    <citation type="submission" date="2021-04" db="EMBL/GenBank/DDBJ databases">
        <authorList>
            <person name="Bliznina A."/>
        </authorList>
    </citation>
    <scope>NUCLEOTIDE SEQUENCE [LARGE SCALE GENOMIC DNA]</scope>
</reference>